<dbReference type="SUPFAM" id="SSF57756">
    <property type="entry name" value="Retrovirus zinc finger-like domains"/>
    <property type="match status" value="1"/>
</dbReference>
<evidence type="ECO:0000256" key="1">
    <source>
        <dbReference type="PROSITE-ProRule" id="PRU00047"/>
    </source>
</evidence>
<keyword evidence="1" id="KW-0863">Zinc-finger</keyword>
<accession>A0AAV6WVP6</accession>
<organism evidence="3 4">
    <name type="scientific">Buddleja alternifolia</name>
    <dbReference type="NCBI Taxonomy" id="168488"/>
    <lineage>
        <taxon>Eukaryota</taxon>
        <taxon>Viridiplantae</taxon>
        <taxon>Streptophyta</taxon>
        <taxon>Embryophyta</taxon>
        <taxon>Tracheophyta</taxon>
        <taxon>Spermatophyta</taxon>
        <taxon>Magnoliopsida</taxon>
        <taxon>eudicotyledons</taxon>
        <taxon>Gunneridae</taxon>
        <taxon>Pentapetalae</taxon>
        <taxon>asterids</taxon>
        <taxon>lamiids</taxon>
        <taxon>Lamiales</taxon>
        <taxon>Scrophulariaceae</taxon>
        <taxon>Buddlejeae</taxon>
        <taxon>Buddleja</taxon>
    </lineage>
</organism>
<dbReference type="InterPro" id="IPR054722">
    <property type="entry name" value="PolX-like_BBD"/>
</dbReference>
<protein>
    <recommendedName>
        <fullName evidence="2">CCHC-type domain-containing protein</fullName>
    </recommendedName>
</protein>
<proteinExistence type="predicted"/>
<keyword evidence="4" id="KW-1185">Reference proteome</keyword>
<dbReference type="InterPro" id="IPR057670">
    <property type="entry name" value="SH3_retrovirus"/>
</dbReference>
<dbReference type="InterPro" id="IPR036875">
    <property type="entry name" value="Znf_CCHC_sf"/>
</dbReference>
<dbReference type="EMBL" id="WHWC01000012">
    <property type="protein sequence ID" value="KAG8373010.1"/>
    <property type="molecule type" value="Genomic_DNA"/>
</dbReference>
<dbReference type="Pfam" id="PF25597">
    <property type="entry name" value="SH3_retrovirus"/>
    <property type="match status" value="1"/>
</dbReference>
<evidence type="ECO:0000313" key="4">
    <source>
        <dbReference type="Proteomes" id="UP000826271"/>
    </source>
</evidence>
<dbReference type="InterPro" id="IPR001878">
    <property type="entry name" value="Znf_CCHC"/>
</dbReference>
<keyword evidence="1" id="KW-0862">Zinc</keyword>
<dbReference type="GO" id="GO:0008270">
    <property type="term" value="F:zinc ion binding"/>
    <property type="evidence" value="ECO:0007669"/>
    <property type="project" value="UniProtKB-KW"/>
</dbReference>
<reference evidence="3" key="1">
    <citation type="submission" date="2019-10" db="EMBL/GenBank/DDBJ databases">
        <authorList>
            <person name="Zhang R."/>
            <person name="Pan Y."/>
            <person name="Wang J."/>
            <person name="Ma R."/>
            <person name="Yu S."/>
        </authorList>
    </citation>
    <scope>NUCLEOTIDE SEQUENCE</scope>
    <source>
        <strain evidence="3">LA-IB0</strain>
        <tissue evidence="3">Leaf</tissue>
    </source>
</reference>
<dbReference type="Gene3D" id="4.10.60.10">
    <property type="entry name" value="Zinc finger, CCHC-type"/>
    <property type="match status" value="1"/>
</dbReference>
<dbReference type="Pfam" id="PF22936">
    <property type="entry name" value="Pol_BBD"/>
    <property type="match status" value="1"/>
</dbReference>
<dbReference type="PROSITE" id="PS50158">
    <property type="entry name" value="ZF_CCHC"/>
    <property type="match status" value="1"/>
</dbReference>
<evidence type="ECO:0000259" key="2">
    <source>
        <dbReference type="PROSITE" id="PS50158"/>
    </source>
</evidence>
<evidence type="ECO:0000313" key="3">
    <source>
        <dbReference type="EMBL" id="KAG8373010.1"/>
    </source>
</evidence>
<comment type="caution">
    <text evidence="3">The sequence shown here is derived from an EMBL/GenBank/DDBJ whole genome shotgun (WGS) entry which is preliminary data.</text>
</comment>
<dbReference type="PANTHER" id="PTHR47592">
    <property type="entry name" value="PBF68 PROTEIN"/>
    <property type="match status" value="1"/>
</dbReference>
<dbReference type="GO" id="GO:0003676">
    <property type="term" value="F:nucleic acid binding"/>
    <property type="evidence" value="ECO:0007669"/>
    <property type="project" value="InterPro"/>
</dbReference>
<dbReference type="Proteomes" id="UP000826271">
    <property type="component" value="Unassembled WGS sequence"/>
</dbReference>
<dbReference type="Pfam" id="PF00098">
    <property type="entry name" value="zf-CCHC"/>
    <property type="match status" value="1"/>
</dbReference>
<dbReference type="AlphaFoldDB" id="A0AAV6WVP6"/>
<keyword evidence="1" id="KW-0479">Metal-binding</keyword>
<name>A0AAV6WVP6_9LAMI</name>
<gene>
    <name evidence="3" type="ORF">BUALT_Bualt12G0126500</name>
</gene>
<sequence length="271" mass="30387">MPVGVNTSTKGPKPPKCYFCKEKGHIQKACPKFKAWLAKKGNLFAFVCYESFITEVPLNTWWVDTGSTVHITNSLQGYRFLRKLNKGDQNISIGNGIKIPVEAVGTFCLVLESGFNLDLVDTIYVPSMTRNLISVSQLDAYGFSFKFENKGFSLSLNSKIVGSGFLEGNLYKLPLDASFVNSLETMNVTDSVVTKAKVYNPNIRKLDPKTISCHFIGYPERSKGYRFYCPSHSTRIVETKYAIFFEDAEICGSSVPHNNNLEENREITKIP</sequence>
<feature type="domain" description="CCHC-type" evidence="2">
    <location>
        <begin position="16"/>
        <end position="32"/>
    </location>
</feature>
<dbReference type="SMART" id="SM00343">
    <property type="entry name" value="ZnF_C2HC"/>
    <property type="match status" value="1"/>
</dbReference>